<dbReference type="Gene3D" id="3.90.1070.10">
    <property type="match status" value="1"/>
</dbReference>
<dbReference type="SFLD" id="SFLDG01141">
    <property type="entry name" value="C2.B.1:_Sucrose_Phosphatase_Li"/>
    <property type="match status" value="1"/>
</dbReference>
<protein>
    <submittedName>
        <fullName evidence="3">HAD-IIB family hydrolase</fullName>
    </submittedName>
</protein>
<dbReference type="RefSeq" id="WP_147191161.1">
    <property type="nucleotide sequence ID" value="NZ_CP042435.1"/>
</dbReference>
<dbReference type="SFLD" id="SFLDG01140">
    <property type="entry name" value="C2.B:_Phosphomannomutase_and_P"/>
    <property type="match status" value="1"/>
</dbReference>
<feature type="domain" description="Sucrose phosphatase-like" evidence="2">
    <location>
        <begin position="2"/>
        <end position="232"/>
    </location>
</feature>
<dbReference type="InterPro" id="IPR036412">
    <property type="entry name" value="HAD-like_sf"/>
</dbReference>
<name>A0A5B8VBA5_9BACT</name>
<dbReference type="InterPro" id="IPR006380">
    <property type="entry name" value="SPP-like_dom"/>
</dbReference>
<dbReference type="InterPro" id="IPR023214">
    <property type="entry name" value="HAD_sf"/>
</dbReference>
<evidence type="ECO:0000259" key="2">
    <source>
        <dbReference type="Pfam" id="PF05116"/>
    </source>
</evidence>
<dbReference type="SFLD" id="SFLDS00003">
    <property type="entry name" value="Haloacid_Dehalogenase"/>
    <property type="match status" value="1"/>
</dbReference>
<dbReference type="Pfam" id="PF05116">
    <property type="entry name" value="S6PP"/>
    <property type="match status" value="1"/>
</dbReference>
<accession>A0A5B8VBA5</accession>
<organism evidence="3 4">
    <name type="scientific">Panacibacter ginsenosidivorans</name>
    <dbReference type="NCBI Taxonomy" id="1813871"/>
    <lineage>
        <taxon>Bacteria</taxon>
        <taxon>Pseudomonadati</taxon>
        <taxon>Bacteroidota</taxon>
        <taxon>Chitinophagia</taxon>
        <taxon>Chitinophagales</taxon>
        <taxon>Chitinophagaceae</taxon>
        <taxon>Panacibacter</taxon>
    </lineage>
</organism>
<dbReference type="PANTHER" id="PTHR46521:SF4">
    <property type="entry name" value="SUCROSE-PHOSPHATASE 2-RELATED"/>
    <property type="match status" value="1"/>
</dbReference>
<sequence length="253" mass="28184">MLLATDIDGTFLGGELHHRRKLYNLLKNDPSLLLVFVTGRGLENVVTLFNDDLIPRPNYIICDVGATVVNGKTLQPVQPLQETIKTYWPGTFNILQHFKNIEWLQYQQVPQQRRCSFFLKDEAFLENAKTLAAQLNCDAIYSAGKFLDILPKGVNKGSTLTSLINHLQIPAEDVLVAGDTMNDLDMYKCGFKSVAVGGSEEALIKATYDLEKVYHAEAAGAGGIFEAMQFFEEFRVSAEPALCVASFKPFQEN</sequence>
<dbReference type="KEGG" id="pgin:FRZ67_16280"/>
<keyword evidence="4" id="KW-1185">Reference proteome</keyword>
<dbReference type="InterPro" id="IPR006379">
    <property type="entry name" value="HAD-SF_hydro_IIB"/>
</dbReference>
<keyword evidence="1 3" id="KW-0378">Hydrolase</keyword>
<dbReference type="GO" id="GO:0016791">
    <property type="term" value="F:phosphatase activity"/>
    <property type="evidence" value="ECO:0007669"/>
    <property type="project" value="UniProtKB-ARBA"/>
</dbReference>
<dbReference type="NCBIfam" id="TIGR01484">
    <property type="entry name" value="HAD-SF-IIB"/>
    <property type="match status" value="1"/>
</dbReference>
<gene>
    <name evidence="3" type="ORF">FRZ67_16280</name>
</gene>
<proteinExistence type="predicted"/>
<dbReference type="AlphaFoldDB" id="A0A5B8VBA5"/>
<dbReference type="OrthoDB" id="9761633at2"/>
<dbReference type="Proteomes" id="UP000321533">
    <property type="component" value="Chromosome"/>
</dbReference>
<reference evidence="3 4" key="1">
    <citation type="journal article" date="2016" name="Int. J. Syst. Evol. Microbiol.">
        <title>Panacibacter ginsenosidivorans gen. nov., sp. nov., with ginsenoside converting activity isolated from soil of a ginseng field.</title>
        <authorList>
            <person name="Siddiqi M.Z."/>
            <person name="Muhammad Shafi S."/>
            <person name="Choi K.D."/>
            <person name="Im W.T."/>
        </authorList>
    </citation>
    <scope>NUCLEOTIDE SEQUENCE [LARGE SCALE GENOMIC DNA]</scope>
    <source>
        <strain evidence="3 4">Gsoil1550</strain>
    </source>
</reference>
<evidence type="ECO:0000256" key="1">
    <source>
        <dbReference type="ARBA" id="ARBA00022801"/>
    </source>
</evidence>
<dbReference type="PANTHER" id="PTHR46521">
    <property type="entry name" value="SUCROSE-PHOSPHATASE 2-RELATED"/>
    <property type="match status" value="1"/>
</dbReference>
<dbReference type="SUPFAM" id="SSF56784">
    <property type="entry name" value="HAD-like"/>
    <property type="match status" value="1"/>
</dbReference>
<evidence type="ECO:0000313" key="3">
    <source>
        <dbReference type="EMBL" id="QEC68787.1"/>
    </source>
</evidence>
<dbReference type="InterPro" id="IPR051518">
    <property type="entry name" value="Sucrose_Phosphatase"/>
</dbReference>
<dbReference type="EMBL" id="CP042435">
    <property type="protein sequence ID" value="QEC68787.1"/>
    <property type="molecule type" value="Genomic_DNA"/>
</dbReference>
<evidence type="ECO:0000313" key="4">
    <source>
        <dbReference type="Proteomes" id="UP000321533"/>
    </source>
</evidence>
<dbReference type="Gene3D" id="3.40.50.1000">
    <property type="entry name" value="HAD superfamily/HAD-like"/>
    <property type="match status" value="1"/>
</dbReference>